<dbReference type="STRING" id="1121409.SAMN02745124_03948"/>
<keyword evidence="2" id="KW-1185">Reference proteome</keyword>
<gene>
    <name evidence="1" type="ORF">SAMN02745124_03948</name>
</gene>
<protein>
    <submittedName>
        <fullName evidence="1">Uncharacterized protein</fullName>
    </submittedName>
</protein>
<evidence type="ECO:0000313" key="1">
    <source>
        <dbReference type="EMBL" id="SHI10493.1"/>
    </source>
</evidence>
<dbReference type="Proteomes" id="UP000184139">
    <property type="component" value="Unassembled WGS sequence"/>
</dbReference>
<reference evidence="1 2" key="1">
    <citation type="submission" date="2016-11" db="EMBL/GenBank/DDBJ databases">
        <authorList>
            <person name="Jaros S."/>
            <person name="Januszkiewicz K."/>
            <person name="Wedrychowicz H."/>
        </authorList>
    </citation>
    <scope>NUCLEOTIDE SEQUENCE [LARGE SCALE GENOMIC DNA]</scope>
    <source>
        <strain evidence="1 2">DSM 9705</strain>
    </source>
</reference>
<dbReference type="OrthoDB" id="5363296at2"/>
<accession>A0A1M5YG62</accession>
<dbReference type="RefSeq" id="WP_073378872.1">
    <property type="nucleotide sequence ID" value="NZ_FQXS01000035.1"/>
</dbReference>
<dbReference type="EMBL" id="FQXS01000035">
    <property type="protein sequence ID" value="SHI10493.1"/>
    <property type="molecule type" value="Genomic_DNA"/>
</dbReference>
<evidence type="ECO:0000313" key="2">
    <source>
        <dbReference type="Proteomes" id="UP000184139"/>
    </source>
</evidence>
<organism evidence="1 2">
    <name type="scientific">Desulfofustis glycolicus DSM 9705</name>
    <dbReference type="NCBI Taxonomy" id="1121409"/>
    <lineage>
        <taxon>Bacteria</taxon>
        <taxon>Pseudomonadati</taxon>
        <taxon>Thermodesulfobacteriota</taxon>
        <taxon>Desulfobulbia</taxon>
        <taxon>Desulfobulbales</taxon>
        <taxon>Desulfocapsaceae</taxon>
        <taxon>Desulfofustis</taxon>
    </lineage>
</organism>
<name>A0A1M5YG62_9BACT</name>
<sequence>MLCGVPALRKLSGIEFDVFTGSRTLCLPNILSEAGYQTIATNAFYPDFFNATKAYRGLGFASINFPREFAPVEL</sequence>
<dbReference type="AlphaFoldDB" id="A0A1M5YG62"/>
<proteinExistence type="predicted"/>